<gene>
    <name evidence="3" type="primary">atzF</name>
    <name evidence="3" type="ORF">H4F90_01655</name>
</gene>
<evidence type="ECO:0000259" key="2">
    <source>
        <dbReference type="Pfam" id="PF21986"/>
    </source>
</evidence>
<comment type="caution">
    <text evidence="3">The sequence shown here is derived from an EMBL/GenBank/DDBJ whole genome shotgun (WGS) entry which is preliminary data.</text>
</comment>
<organism evidence="3 4">
    <name type="scientific">Aquariibacter albus</name>
    <dbReference type="NCBI Taxonomy" id="2759899"/>
    <lineage>
        <taxon>Bacteria</taxon>
        <taxon>Pseudomonadati</taxon>
        <taxon>Pseudomonadota</taxon>
        <taxon>Betaproteobacteria</taxon>
        <taxon>Burkholderiales</taxon>
        <taxon>Sphaerotilaceae</taxon>
        <taxon>Aquariibacter</taxon>
    </lineage>
</organism>
<protein>
    <submittedName>
        <fullName evidence="3">Allophanate hydrolase</fullName>
        <ecNumber evidence="3">3.5.1.54</ecNumber>
    </submittedName>
</protein>
<keyword evidence="4" id="KW-1185">Reference proteome</keyword>
<sequence length="610" mass="63192">MHPDPSQLHTIEDWRQAQRDGAAPRALIEARLARLDRESPAAAWILRLPAAAVAERLDALEQAAAGLTVAERLARWPLFGLPFAVKDNLDVAGWPTTAACTALREPALATARAVQALLDAGAVLLGKTNLDQFATGLVGTRSPWGAPASVLAADRISGGSSSGSAVLVGAGLLPFALGTDTAGSGRVPAGFNQIVGLKPTPGRVSNAGMLPACRTLDCVSIFALTVEDAAELLACIEGPDPGDAYSDFRPGLPSWPGPLRLGVPRLPDLDGELGYDTAWAAACARAEALGATLVPLDFEPLHATARLLYDGPWVAERQAAVGALLDAAPEVFDPTVAAVIGRARGQTAADAFKGLYALRGRRARLAGLWTEVDALMVPTAPTHPRFDAVAADPIGVNSRLGTYTNYVNLLGWCALALPAARTPVGLPFGVTFLAAGGADAALARWGQAWQAATALPPGRLAEPPASPPPPRWPASEPMLTLAVVGAHLRGLPLHGQLREREAVFVGEARTAPAYRLVALPGTVPPKPGLLRVGPGGASIALELWALPQRHVGSFLALIPPPLGLGSLSLDDGRIVHGFLCEAEAAQGAEDISAHGGWRAYLAATVAATPR</sequence>
<dbReference type="InterPro" id="IPR053844">
    <property type="entry name" value="AH_C"/>
</dbReference>
<dbReference type="NCBIfam" id="TIGR02713">
    <property type="entry name" value="allophanate_hyd"/>
    <property type="match status" value="1"/>
</dbReference>
<dbReference type="AlphaFoldDB" id="A0A839HHC6"/>
<evidence type="ECO:0000313" key="3">
    <source>
        <dbReference type="EMBL" id="MBB1160686.1"/>
    </source>
</evidence>
<dbReference type="Pfam" id="PF21986">
    <property type="entry name" value="AH_C"/>
    <property type="match status" value="1"/>
</dbReference>
<dbReference type="RefSeq" id="WP_182660864.1">
    <property type="nucleotide sequence ID" value="NZ_JACIVI010000001.1"/>
</dbReference>
<dbReference type="PANTHER" id="PTHR11895:SF169">
    <property type="entry name" value="GLUTAMYL-TRNA(GLN) AMIDOTRANSFERASE"/>
    <property type="match status" value="1"/>
</dbReference>
<dbReference type="PANTHER" id="PTHR11895">
    <property type="entry name" value="TRANSAMIDASE"/>
    <property type="match status" value="1"/>
</dbReference>
<reference evidence="3 4" key="1">
    <citation type="submission" date="2020-08" db="EMBL/GenBank/DDBJ databases">
        <title>Aquariorum lacteus gen. nov., sp. nov., a new member of the family Comamonadaceae, isolated from freshwater aquarium.</title>
        <authorList>
            <person name="Chun S.-J."/>
        </authorList>
    </citation>
    <scope>NUCLEOTIDE SEQUENCE [LARGE SCALE GENOMIC DNA]</scope>
    <source>
        <strain evidence="3 4">SJAQ100</strain>
    </source>
</reference>
<dbReference type="Pfam" id="PF01425">
    <property type="entry name" value="Amidase"/>
    <property type="match status" value="1"/>
</dbReference>
<evidence type="ECO:0000313" key="4">
    <source>
        <dbReference type="Proteomes" id="UP000586093"/>
    </source>
</evidence>
<dbReference type="EMBL" id="JACIVI010000001">
    <property type="protein sequence ID" value="MBB1160686.1"/>
    <property type="molecule type" value="Genomic_DNA"/>
</dbReference>
<feature type="domain" description="Allophanate hydrolase C-terminal" evidence="2">
    <location>
        <begin position="480"/>
        <end position="602"/>
    </location>
</feature>
<dbReference type="GO" id="GO:0004039">
    <property type="term" value="F:allophanate hydrolase activity"/>
    <property type="evidence" value="ECO:0007669"/>
    <property type="project" value="UniProtKB-EC"/>
</dbReference>
<dbReference type="Proteomes" id="UP000586093">
    <property type="component" value="Unassembled WGS sequence"/>
</dbReference>
<dbReference type="NCBIfam" id="NF006043">
    <property type="entry name" value="PRK08186.1"/>
    <property type="match status" value="1"/>
</dbReference>
<keyword evidence="3" id="KW-0378">Hydrolase</keyword>
<dbReference type="InterPro" id="IPR023631">
    <property type="entry name" value="Amidase_dom"/>
</dbReference>
<dbReference type="InterPro" id="IPR036928">
    <property type="entry name" value="AS_sf"/>
</dbReference>
<dbReference type="Gene3D" id="3.90.1300.10">
    <property type="entry name" value="Amidase signature (AS) domain"/>
    <property type="match status" value="1"/>
</dbReference>
<dbReference type="Gene3D" id="3.10.490.10">
    <property type="entry name" value="Gamma-glutamyl cyclotransferase-like"/>
    <property type="match status" value="1"/>
</dbReference>
<dbReference type="Gene3D" id="1.20.58.1700">
    <property type="match status" value="1"/>
</dbReference>
<feature type="domain" description="Amidase" evidence="1">
    <location>
        <begin position="57"/>
        <end position="442"/>
    </location>
</feature>
<name>A0A839HHC6_9BURK</name>
<dbReference type="InterPro" id="IPR000120">
    <property type="entry name" value="Amidase"/>
</dbReference>
<dbReference type="InterPro" id="IPR014085">
    <property type="entry name" value="Allophanate_hydrolase"/>
</dbReference>
<proteinExistence type="predicted"/>
<dbReference type="EC" id="3.5.1.54" evidence="3"/>
<evidence type="ECO:0000259" key="1">
    <source>
        <dbReference type="Pfam" id="PF01425"/>
    </source>
</evidence>
<accession>A0A839HHC6</accession>
<dbReference type="SUPFAM" id="SSF75304">
    <property type="entry name" value="Amidase signature (AS) enzymes"/>
    <property type="match status" value="1"/>
</dbReference>